<organism evidence="22">
    <name type="scientific">Sarcoptes scabiei</name>
    <name type="common">Itch mite</name>
    <name type="synonym">Acarus scabiei</name>
    <dbReference type="NCBI Taxonomy" id="52283"/>
    <lineage>
        <taxon>Eukaryota</taxon>
        <taxon>Metazoa</taxon>
        <taxon>Ecdysozoa</taxon>
        <taxon>Arthropoda</taxon>
        <taxon>Chelicerata</taxon>
        <taxon>Arachnida</taxon>
        <taxon>Acari</taxon>
        <taxon>Acariformes</taxon>
        <taxon>Sarcoptiformes</taxon>
        <taxon>Astigmata</taxon>
        <taxon>Psoroptidia</taxon>
        <taxon>Sarcoptoidea</taxon>
        <taxon>Sarcoptidae</taxon>
        <taxon>Sarcoptinae</taxon>
        <taxon>Sarcoptes</taxon>
    </lineage>
</organism>
<dbReference type="EMBL" id="WVUK01000065">
    <property type="protein sequence ID" value="KAF7489253.1"/>
    <property type="molecule type" value="Genomic_DNA"/>
</dbReference>
<dbReference type="Gene3D" id="2.70.170.10">
    <property type="entry name" value="Neurotransmitter-gated ion-channel ligand-binding domain"/>
    <property type="match status" value="1"/>
</dbReference>
<evidence type="ECO:0000256" key="1">
    <source>
        <dbReference type="ARBA" id="ARBA00003328"/>
    </source>
</evidence>
<keyword evidence="16 18" id="KW-0407">Ion channel</keyword>
<dbReference type="Gene3D" id="1.20.58.390">
    <property type="entry name" value="Neurotransmitter-gated ion-channel transmembrane domain"/>
    <property type="match status" value="2"/>
</dbReference>
<keyword evidence="5 18" id="KW-0812">Transmembrane</keyword>
<evidence type="ECO:0000256" key="2">
    <source>
        <dbReference type="ARBA" id="ARBA00009237"/>
    </source>
</evidence>
<evidence type="ECO:0000313" key="22">
    <source>
        <dbReference type="EMBL" id="KAF7489253.1"/>
    </source>
</evidence>
<name>A0A834VD40_SARSC</name>
<dbReference type="OrthoDB" id="5975154at2759"/>
<feature type="region of interest" description="Disordered" evidence="19">
    <location>
        <begin position="360"/>
        <end position="379"/>
    </location>
</feature>
<dbReference type="InterPro" id="IPR002394">
    <property type="entry name" value="Nicotinic_acetylcholine_rcpt"/>
</dbReference>
<sequence length="604" mass="69395">MLFCFLIVLLNTNKICEGNPDAKRLYDDLINGYNNIIRPVVNNSDRLVVKMGLRLSQLIDVNLKNQIMTTNVWVEQEWIDYKLKWEPEEYGGVTKLHVPSEQIWLPDLVLYNNADGAYEIQILTKAILHSDGLVVWKPPAIYKSSCEIDVEFFPFDEQTCFMKFGTWTHDGYTIDLQHIHGKDEDPVVEMGIDLSAFYLSVEWDIIAAPARRKVIFYSCCETPYIDITFNLTLRRKTLFYTFNLIIPCVLISFLSILVFYLPSDSGEKVSLSISIMLSLVVFFLLLAEIIPPTSLTVPLLGRYLLFTMILITLSSVATIAVLNVNFRSPSTHVMAPWVKRLFIQILPKYLCMQRTQIGNEDQDDINDEGDDDNNGDALENDRIARSSNHHSGLYHANVYTYENYFGNKIPNDDYDVNNQQLVRRNSFNSLDSNDLFSMSDGDKYLNEHKPFSSARTNRIESILIESSILPPHLDDNFNSLMNSNQQNSDESKQDEDVVLVNDDDVMISNQNGNTQTEYDFTPFGSNLKRLTTRIQFLSQHKKNLDKYLQIEDDWKFVAMVLDRLFLWVFTISCIVGAAVIILRAPSLYSFKQPIDVLYSKVGNH</sequence>
<reference evidence="23" key="3">
    <citation type="submission" date="2022-06" db="UniProtKB">
        <authorList>
            <consortium name="EnsemblMetazoa"/>
        </authorList>
    </citation>
    <scope>IDENTIFICATION</scope>
</reference>
<dbReference type="InterPro" id="IPR018000">
    <property type="entry name" value="Neurotransmitter_ion_chnl_CS"/>
</dbReference>
<feature type="compositionally biased region" description="Acidic residues" evidence="19">
    <location>
        <begin position="360"/>
        <end position="374"/>
    </location>
</feature>
<comment type="subcellular location">
    <subcellularLocation>
        <location evidence="17">Postsynaptic cell membrane</location>
        <topology evidence="17">Multi-pass membrane protein</topology>
    </subcellularLocation>
</comment>
<protein>
    <submittedName>
        <fullName evidence="22">Acetylcholine receptor subunit alpha-like 1</fullName>
    </submittedName>
</protein>
<feature type="transmembrane region" description="Helical" evidence="18">
    <location>
        <begin position="273"/>
        <end position="291"/>
    </location>
</feature>
<dbReference type="FunFam" id="1.20.58.390:FF:000012">
    <property type="entry name" value="Acetylcholine receptor subunit alpha-like"/>
    <property type="match status" value="1"/>
</dbReference>
<evidence type="ECO:0000256" key="19">
    <source>
        <dbReference type="SAM" id="MobiDB-lite"/>
    </source>
</evidence>
<dbReference type="GO" id="GO:0004888">
    <property type="term" value="F:transmembrane signaling receptor activity"/>
    <property type="evidence" value="ECO:0007669"/>
    <property type="project" value="InterPro"/>
</dbReference>
<dbReference type="AlphaFoldDB" id="A0A834VD40"/>
<keyword evidence="24" id="KW-1185">Reference proteome</keyword>
<gene>
    <name evidence="22" type="ORF">SSS_7368</name>
</gene>
<evidence type="ECO:0000256" key="14">
    <source>
        <dbReference type="ARBA" id="ARBA00023257"/>
    </source>
</evidence>
<evidence type="ECO:0000256" key="9">
    <source>
        <dbReference type="ARBA" id="ARBA00023065"/>
    </source>
</evidence>
<comment type="similarity">
    <text evidence="2">Belongs to the ligand-gated ion channel (TC 1.A.9) family. Acetylcholine receptor (TC 1.A.9.1) subfamily.</text>
</comment>
<feature type="domain" description="Neurotransmitter-gated ion-channel transmembrane" evidence="21">
    <location>
        <begin position="244"/>
        <end position="580"/>
    </location>
</feature>
<dbReference type="Proteomes" id="UP000070412">
    <property type="component" value="Unassembled WGS sequence"/>
</dbReference>
<feature type="transmembrane region" description="Helical" evidence="18">
    <location>
        <begin position="303"/>
        <end position="324"/>
    </location>
</feature>
<dbReference type="InterPro" id="IPR038050">
    <property type="entry name" value="Neuro_actylchol_rec"/>
</dbReference>
<evidence type="ECO:0000256" key="13">
    <source>
        <dbReference type="ARBA" id="ARBA00023180"/>
    </source>
</evidence>
<evidence type="ECO:0000256" key="12">
    <source>
        <dbReference type="ARBA" id="ARBA00023170"/>
    </source>
</evidence>
<keyword evidence="15" id="KW-1071">Ligand-gated ion channel</keyword>
<dbReference type="NCBIfam" id="TIGR00860">
    <property type="entry name" value="LIC"/>
    <property type="match status" value="1"/>
</dbReference>
<evidence type="ECO:0000313" key="23">
    <source>
        <dbReference type="EnsemblMetazoa" id="KAF7489253.1"/>
    </source>
</evidence>
<dbReference type="Pfam" id="PF02931">
    <property type="entry name" value="Neur_chan_LBD"/>
    <property type="match status" value="1"/>
</dbReference>
<keyword evidence="10 18" id="KW-0472">Membrane</keyword>
<evidence type="ECO:0000259" key="20">
    <source>
        <dbReference type="Pfam" id="PF02931"/>
    </source>
</evidence>
<dbReference type="PRINTS" id="PR00252">
    <property type="entry name" value="NRIONCHANNEL"/>
</dbReference>
<evidence type="ECO:0000313" key="24">
    <source>
        <dbReference type="Proteomes" id="UP000070412"/>
    </source>
</evidence>
<feature type="domain" description="Neurotransmitter-gated ion-channel ligand-binding" evidence="20">
    <location>
        <begin position="23"/>
        <end position="237"/>
    </location>
</feature>
<reference evidence="22" key="2">
    <citation type="submission" date="2020-01" db="EMBL/GenBank/DDBJ databases">
        <authorList>
            <person name="Korhonen P.K.K."/>
            <person name="Guangxu M.G."/>
            <person name="Wang T.W."/>
            <person name="Stroehlein A.J.S."/>
            <person name="Young N.D."/>
            <person name="Ang C.-S.A."/>
            <person name="Fernando D.W.F."/>
            <person name="Lu H.L."/>
            <person name="Taylor S.T."/>
            <person name="Ehtesham M.E.M."/>
            <person name="Najaraj S.H.N."/>
            <person name="Harsha G.H.G."/>
            <person name="Madugundu A.M."/>
            <person name="Renuse S.R."/>
            <person name="Holt D.H."/>
            <person name="Pandey A.P."/>
            <person name="Papenfuss A.P."/>
            <person name="Gasser R.B.G."/>
            <person name="Fischer K.F."/>
        </authorList>
    </citation>
    <scope>NUCLEOTIDE SEQUENCE</scope>
    <source>
        <strain evidence="22">SSS_KF_BRIS2020</strain>
    </source>
</reference>
<dbReference type="InterPro" id="IPR006201">
    <property type="entry name" value="Neur_channel"/>
</dbReference>
<keyword evidence="11" id="KW-1015">Disulfide bond</keyword>
<dbReference type="PANTHER" id="PTHR18945">
    <property type="entry name" value="NEUROTRANSMITTER GATED ION CHANNEL"/>
    <property type="match status" value="1"/>
</dbReference>
<feature type="transmembrane region" description="Helical" evidence="18">
    <location>
        <begin position="564"/>
        <end position="584"/>
    </location>
</feature>
<evidence type="ECO:0000256" key="10">
    <source>
        <dbReference type="ARBA" id="ARBA00023136"/>
    </source>
</evidence>
<reference evidence="24" key="1">
    <citation type="journal article" date="2020" name="PLoS Negl. Trop. Dis.">
        <title>High-quality nuclear genome for Sarcoptes scabiei-A critical resource for a neglected parasite.</title>
        <authorList>
            <person name="Korhonen P.K."/>
            <person name="Gasser R.B."/>
            <person name="Ma G."/>
            <person name="Wang T."/>
            <person name="Stroehlein A.J."/>
            <person name="Young N.D."/>
            <person name="Ang C.S."/>
            <person name="Fernando D.D."/>
            <person name="Lu H.C."/>
            <person name="Taylor S."/>
            <person name="Reynolds S.L."/>
            <person name="Mofiz E."/>
            <person name="Najaraj S.H."/>
            <person name="Gowda H."/>
            <person name="Madugundu A."/>
            <person name="Renuse S."/>
            <person name="Holt D."/>
            <person name="Pandey A."/>
            <person name="Papenfuss A.T."/>
            <person name="Fischer K."/>
        </authorList>
    </citation>
    <scope>NUCLEOTIDE SEQUENCE [LARGE SCALE GENOMIC DNA]</scope>
</reference>
<evidence type="ECO:0000256" key="17">
    <source>
        <dbReference type="ARBA" id="ARBA00034104"/>
    </source>
</evidence>
<dbReference type="CDD" id="cd19031">
    <property type="entry name" value="LGIC_ECD_nAChR_proto_alpha-like"/>
    <property type="match status" value="1"/>
</dbReference>
<feature type="transmembrane region" description="Helical" evidence="18">
    <location>
        <begin position="238"/>
        <end position="261"/>
    </location>
</feature>
<dbReference type="InterPro" id="IPR006202">
    <property type="entry name" value="Neur_chan_lig-bd"/>
</dbReference>
<proteinExistence type="inferred from homology"/>
<evidence type="ECO:0000256" key="5">
    <source>
        <dbReference type="ARBA" id="ARBA00022692"/>
    </source>
</evidence>
<dbReference type="Pfam" id="PF02932">
    <property type="entry name" value="Neur_chan_memb"/>
    <property type="match status" value="1"/>
</dbReference>
<evidence type="ECO:0000256" key="7">
    <source>
        <dbReference type="ARBA" id="ARBA00022989"/>
    </source>
</evidence>
<dbReference type="InterPro" id="IPR036719">
    <property type="entry name" value="Neuro-gated_channel_TM_sf"/>
</dbReference>
<dbReference type="PRINTS" id="PR00254">
    <property type="entry name" value="NICOTINICR"/>
</dbReference>
<keyword evidence="12 22" id="KW-0675">Receptor</keyword>
<comment type="function">
    <text evidence="1">After binding acetylcholine, the AChR responds by an extensive change in conformation that affects all subunits and leads to opening of an ion-conducting channel across the plasma membrane.</text>
</comment>
<dbReference type="GO" id="GO:0045211">
    <property type="term" value="C:postsynaptic membrane"/>
    <property type="evidence" value="ECO:0007669"/>
    <property type="project" value="UniProtKB-SubCell"/>
</dbReference>
<evidence type="ECO:0000259" key="21">
    <source>
        <dbReference type="Pfam" id="PF02932"/>
    </source>
</evidence>
<dbReference type="SUPFAM" id="SSF90112">
    <property type="entry name" value="Neurotransmitter-gated ion-channel transmembrane pore"/>
    <property type="match status" value="1"/>
</dbReference>
<keyword evidence="6 18" id="KW-0732">Signal</keyword>
<evidence type="ECO:0000256" key="3">
    <source>
        <dbReference type="ARBA" id="ARBA00022448"/>
    </source>
</evidence>
<evidence type="ECO:0000256" key="11">
    <source>
        <dbReference type="ARBA" id="ARBA00023157"/>
    </source>
</evidence>
<dbReference type="InterPro" id="IPR036734">
    <property type="entry name" value="Neur_chan_lig-bd_sf"/>
</dbReference>
<keyword evidence="9 18" id="KW-0406">Ion transport</keyword>
<dbReference type="GO" id="GO:0022848">
    <property type="term" value="F:acetylcholine-gated monoatomic cation-selective channel activity"/>
    <property type="evidence" value="ECO:0007669"/>
    <property type="project" value="InterPro"/>
</dbReference>
<dbReference type="FunFam" id="2.70.170.10:FF:000013">
    <property type="entry name" value="Acetylcholine receptor subunit alpha"/>
    <property type="match status" value="1"/>
</dbReference>
<accession>A0A834VD40</accession>
<dbReference type="PROSITE" id="PS00236">
    <property type="entry name" value="NEUROTR_ION_CHANNEL"/>
    <property type="match status" value="1"/>
</dbReference>
<keyword evidence="3 18" id="KW-0813">Transport</keyword>
<dbReference type="FunFam" id="1.20.58.390:FF:000022">
    <property type="entry name" value="Nicotinic acetylcholine receptor subunit alpha4"/>
    <property type="match status" value="1"/>
</dbReference>
<keyword evidence="14" id="KW-0628">Postsynaptic cell membrane</keyword>
<evidence type="ECO:0000256" key="15">
    <source>
        <dbReference type="ARBA" id="ARBA00023286"/>
    </source>
</evidence>
<evidence type="ECO:0000256" key="4">
    <source>
        <dbReference type="ARBA" id="ARBA00022475"/>
    </source>
</evidence>
<dbReference type="EnsemblMetazoa" id="SSS_7368s_mrna">
    <property type="protein sequence ID" value="KAF7489253.1"/>
    <property type="gene ID" value="SSS_7368"/>
</dbReference>
<keyword evidence="4" id="KW-1003">Cell membrane</keyword>
<keyword evidence="7 18" id="KW-1133">Transmembrane helix</keyword>
<dbReference type="SUPFAM" id="SSF63712">
    <property type="entry name" value="Nicotinic receptor ligand binding domain-like"/>
    <property type="match status" value="1"/>
</dbReference>
<keyword evidence="13" id="KW-0325">Glycoprotein</keyword>
<evidence type="ECO:0000256" key="8">
    <source>
        <dbReference type="ARBA" id="ARBA00023018"/>
    </source>
</evidence>
<dbReference type="GO" id="GO:0007271">
    <property type="term" value="P:synaptic transmission, cholinergic"/>
    <property type="evidence" value="ECO:0007669"/>
    <property type="project" value="UniProtKB-ARBA"/>
</dbReference>
<dbReference type="InterPro" id="IPR006029">
    <property type="entry name" value="Neurotrans-gated_channel_TM"/>
</dbReference>
<evidence type="ECO:0000256" key="6">
    <source>
        <dbReference type="ARBA" id="ARBA00022729"/>
    </source>
</evidence>
<feature type="signal peptide" evidence="18">
    <location>
        <begin position="1"/>
        <end position="18"/>
    </location>
</feature>
<evidence type="ECO:0000256" key="16">
    <source>
        <dbReference type="ARBA" id="ARBA00023303"/>
    </source>
</evidence>
<evidence type="ECO:0000256" key="18">
    <source>
        <dbReference type="RuleBase" id="RU000687"/>
    </source>
</evidence>
<feature type="chain" id="PRO_5039739624" evidence="18">
    <location>
        <begin position="19"/>
        <end position="604"/>
    </location>
</feature>
<keyword evidence="8" id="KW-0770">Synapse</keyword>
<dbReference type="CDD" id="cd19064">
    <property type="entry name" value="LGIC_TM_nAChR"/>
    <property type="match status" value="1"/>
</dbReference>